<reference evidence="1" key="4">
    <citation type="submission" date="2019-03" db="UniProtKB">
        <authorList>
            <consortium name="EnsemblPlants"/>
        </authorList>
    </citation>
    <scope>IDENTIFICATION</scope>
</reference>
<evidence type="ECO:0000313" key="2">
    <source>
        <dbReference type="Proteomes" id="UP000015105"/>
    </source>
</evidence>
<evidence type="ECO:0000313" key="1">
    <source>
        <dbReference type="EnsemblPlants" id="AET7Gv20668900.23"/>
    </source>
</evidence>
<dbReference type="Proteomes" id="UP000015105">
    <property type="component" value="Chromosome 7D"/>
</dbReference>
<reference evidence="2" key="2">
    <citation type="journal article" date="2017" name="Nat. Plants">
        <title>The Aegilops tauschii genome reveals multiple impacts of transposons.</title>
        <authorList>
            <person name="Zhao G."/>
            <person name="Zou C."/>
            <person name="Li K."/>
            <person name="Wang K."/>
            <person name="Li T."/>
            <person name="Gao L."/>
            <person name="Zhang X."/>
            <person name="Wang H."/>
            <person name="Yang Z."/>
            <person name="Liu X."/>
            <person name="Jiang W."/>
            <person name="Mao L."/>
            <person name="Kong X."/>
            <person name="Jiao Y."/>
            <person name="Jia J."/>
        </authorList>
    </citation>
    <scope>NUCLEOTIDE SEQUENCE [LARGE SCALE GENOMIC DNA]</scope>
    <source>
        <strain evidence="2">cv. AL8/78</strain>
    </source>
</reference>
<dbReference type="AlphaFoldDB" id="A0A453RQR8"/>
<keyword evidence="2" id="KW-1185">Reference proteome</keyword>
<accession>A0A453RQR8</accession>
<reference evidence="1" key="3">
    <citation type="journal article" date="2017" name="Nature">
        <title>Genome sequence of the progenitor of the wheat D genome Aegilops tauschii.</title>
        <authorList>
            <person name="Luo M.C."/>
            <person name="Gu Y.Q."/>
            <person name="Puiu D."/>
            <person name="Wang H."/>
            <person name="Twardziok S.O."/>
            <person name="Deal K.R."/>
            <person name="Huo N."/>
            <person name="Zhu T."/>
            <person name="Wang L."/>
            <person name="Wang Y."/>
            <person name="McGuire P.E."/>
            <person name="Liu S."/>
            <person name="Long H."/>
            <person name="Ramasamy R.K."/>
            <person name="Rodriguez J.C."/>
            <person name="Van S.L."/>
            <person name="Yuan L."/>
            <person name="Wang Z."/>
            <person name="Xia Z."/>
            <person name="Xiao L."/>
            <person name="Anderson O.D."/>
            <person name="Ouyang S."/>
            <person name="Liang Y."/>
            <person name="Zimin A.V."/>
            <person name="Pertea G."/>
            <person name="Qi P."/>
            <person name="Bennetzen J.L."/>
            <person name="Dai X."/>
            <person name="Dawson M.W."/>
            <person name="Muller H.G."/>
            <person name="Kugler K."/>
            <person name="Rivarola-Duarte L."/>
            <person name="Spannagl M."/>
            <person name="Mayer K.F.X."/>
            <person name="Lu F.H."/>
            <person name="Bevan M.W."/>
            <person name="Leroy P."/>
            <person name="Li P."/>
            <person name="You F.M."/>
            <person name="Sun Q."/>
            <person name="Liu Z."/>
            <person name="Lyons E."/>
            <person name="Wicker T."/>
            <person name="Salzberg S.L."/>
            <person name="Devos K.M."/>
            <person name="Dvorak J."/>
        </authorList>
    </citation>
    <scope>NUCLEOTIDE SEQUENCE [LARGE SCALE GENOMIC DNA]</scope>
    <source>
        <strain evidence="1">cv. AL8/78</strain>
    </source>
</reference>
<organism evidence="1 2">
    <name type="scientific">Aegilops tauschii subsp. strangulata</name>
    <name type="common">Goatgrass</name>
    <dbReference type="NCBI Taxonomy" id="200361"/>
    <lineage>
        <taxon>Eukaryota</taxon>
        <taxon>Viridiplantae</taxon>
        <taxon>Streptophyta</taxon>
        <taxon>Embryophyta</taxon>
        <taxon>Tracheophyta</taxon>
        <taxon>Spermatophyta</taxon>
        <taxon>Magnoliopsida</taxon>
        <taxon>Liliopsida</taxon>
        <taxon>Poales</taxon>
        <taxon>Poaceae</taxon>
        <taxon>BOP clade</taxon>
        <taxon>Pooideae</taxon>
        <taxon>Triticodae</taxon>
        <taxon>Triticeae</taxon>
        <taxon>Triticinae</taxon>
        <taxon>Aegilops</taxon>
    </lineage>
</organism>
<dbReference type="EnsemblPlants" id="AET7Gv20668900.23">
    <property type="protein sequence ID" value="AET7Gv20668900.23"/>
    <property type="gene ID" value="AET7Gv20668900"/>
</dbReference>
<sequence>MMGVLCLCSSTGVFQLSTARTTMWMPTAGTRAQGIYKLRALRRETLFWINLLYRSSTPLSRSSILHSNARNCSSSHRTLLFCNVLETRDHLGISICFNKMQDVDSRSEMVISLASAISITTLESFLSEVVFLLIFLNCFCAFLARRMYALTWQVVSSPLLRTNKSSWTVIFSSIKVSCMALQRSSTTRDRPSSASTATLCRVLQRLTWLLGAHIISSMQLYMSASFLKPSQVVSMVAKGEEMVALRLWSCCSTWGLFERGLEGALADLRWMRSSACAAALACFSYPRTRTTMWMPTAWN</sequence>
<reference evidence="2" key="1">
    <citation type="journal article" date="2014" name="Science">
        <title>Ancient hybridizations among the ancestral genomes of bread wheat.</title>
        <authorList>
            <consortium name="International Wheat Genome Sequencing Consortium,"/>
            <person name="Marcussen T."/>
            <person name="Sandve S.R."/>
            <person name="Heier L."/>
            <person name="Spannagl M."/>
            <person name="Pfeifer M."/>
            <person name="Jakobsen K.S."/>
            <person name="Wulff B.B."/>
            <person name="Steuernagel B."/>
            <person name="Mayer K.F."/>
            <person name="Olsen O.A."/>
        </authorList>
    </citation>
    <scope>NUCLEOTIDE SEQUENCE [LARGE SCALE GENOMIC DNA]</scope>
    <source>
        <strain evidence="2">cv. AL8/78</strain>
    </source>
</reference>
<protein>
    <submittedName>
        <fullName evidence="1">Uncharacterized protein</fullName>
    </submittedName>
</protein>
<proteinExistence type="predicted"/>
<name>A0A453RQR8_AEGTS</name>
<dbReference type="Gramene" id="AET7Gv20668900.23">
    <property type="protein sequence ID" value="AET7Gv20668900.23"/>
    <property type="gene ID" value="AET7Gv20668900"/>
</dbReference>
<reference evidence="1" key="5">
    <citation type="journal article" date="2021" name="G3 (Bethesda)">
        <title>Aegilops tauschii genome assembly Aet v5.0 features greater sequence contiguity and improved annotation.</title>
        <authorList>
            <person name="Wang L."/>
            <person name="Zhu T."/>
            <person name="Rodriguez J.C."/>
            <person name="Deal K.R."/>
            <person name="Dubcovsky J."/>
            <person name="McGuire P.E."/>
            <person name="Lux T."/>
            <person name="Spannagl M."/>
            <person name="Mayer K.F.X."/>
            <person name="Baldrich P."/>
            <person name="Meyers B.C."/>
            <person name="Huo N."/>
            <person name="Gu Y.Q."/>
            <person name="Zhou H."/>
            <person name="Devos K.M."/>
            <person name="Bennetzen J.L."/>
            <person name="Unver T."/>
            <person name="Budak H."/>
            <person name="Gulick P.J."/>
            <person name="Galiba G."/>
            <person name="Kalapos B."/>
            <person name="Nelson D.R."/>
            <person name="Li P."/>
            <person name="You F.M."/>
            <person name="Luo M.C."/>
            <person name="Dvorak J."/>
        </authorList>
    </citation>
    <scope>NUCLEOTIDE SEQUENCE [LARGE SCALE GENOMIC DNA]</scope>
    <source>
        <strain evidence="1">cv. AL8/78</strain>
    </source>
</reference>